<proteinExistence type="predicted"/>
<comment type="caution">
    <text evidence="2">The sequence shown here is derived from an EMBL/GenBank/DDBJ whole genome shotgun (WGS) entry which is preliminary data.</text>
</comment>
<reference evidence="3" key="1">
    <citation type="submission" date="2017-09" db="EMBL/GenBank/DDBJ databases">
        <title>The Reconstruction of 2,631 Draft Metagenome-Assembled Genomes from the Global Oceans.</title>
        <authorList>
            <person name="Tully B.J."/>
            <person name="Graham E.D."/>
            <person name="Heidelberg J.F."/>
        </authorList>
    </citation>
    <scope>NUCLEOTIDE SEQUENCE [LARGE SCALE GENOMIC DNA]</scope>
</reference>
<dbReference type="SUPFAM" id="SSF143011">
    <property type="entry name" value="RelE-like"/>
    <property type="match status" value="1"/>
</dbReference>
<dbReference type="Pfam" id="PF05016">
    <property type="entry name" value="ParE_toxin"/>
    <property type="match status" value="1"/>
</dbReference>
<gene>
    <name evidence="2" type="ORF">CL943_01870</name>
</gene>
<dbReference type="PANTHER" id="PTHR35601">
    <property type="entry name" value="TOXIN RELE"/>
    <property type="match status" value="1"/>
</dbReference>
<evidence type="ECO:0000313" key="2">
    <source>
        <dbReference type="EMBL" id="MAG22038.1"/>
    </source>
</evidence>
<protein>
    <submittedName>
        <fullName evidence="2">Plasmid stabilization protein</fullName>
    </submittedName>
</protein>
<sequence length="84" mass="9834">MVYEIEYSSRARRELKKLDKSIAMQVLKGVEKIAEKPFLAKPLSNVFKNKRSEHTGKYRVVFSIKGNTIIIAKIEHRKKAYRKP</sequence>
<dbReference type="Gene3D" id="3.30.2310.20">
    <property type="entry name" value="RelE-like"/>
    <property type="match status" value="1"/>
</dbReference>
<dbReference type="InterPro" id="IPR035093">
    <property type="entry name" value="RelE/ParE_toxin_dom_sf"/>
</dbReference>
<accession>A0A2D6M0T3</accession>
<organism evidence="2 3">
    <name type="scientific">Candidatus Iainarchaeum sp</name>
    <dbReference type="NCBI Taxonomy" id="3101447"/>
    <lineage>
        <taxon>Archaea</taxon>
        <taxon>Candidatus Iainarchaeota</taxon>
        <taxon>Candidatus Iainarchaeia</taxon>
        <taxon>Candidatus Iainarchaeales</taxon>
        <taxon>Candidatus Iainarchaeaceae</taxon>
        <taxon>Candidatus Iainarchaeum</taxon>
    </lineage>
</organism>
<dbReference type="EMBL" id="NZBU01000005">
    <property type="protein sequence ID" value="MAG22038.1"/>
    <property type="molecule type" value="Genomic_DNA"/>
</dbReference>
<keyword evidence="1" id="KW-1277">Toxin-antitoxin system</keyword>
<dbReference type="AlphaFoldDB" id="A0A2D6M0T3"/>
<name>A0A2D6M0T3_9ARCH</name>
<evidence type="ECO:0000313" key="3">
    <source>
        <dbReference type="Proteomes" id="UP000226592"/>
    </source>
</evidence>
<dbReference type="Proteomes" id="UP000226592">
    <property type="component" value="Unassembled WGS sequence"/>
</dbReference>
<dbReference type="InterPro" id="IPR007712">
    <property type="entry name" value="RelE/ParE_toxin"/>
</dbReference>
<dbReference type="PANTHER" id="PTHR35601:SF1">
    <property type="entry name" value="TOXIN RELE"/>
    <property type="match status" value="1"/>
</dbReference>
<evidence type="ECO:0000256" key="1">
    <source>
        <dbReference type="ARBA" id="ARBA00022649"/>
    </source>
</evidence>